<dbReference type="NCBIfam" id="TIGR04183">
    <property type="entry name" value="Por_Secre_tail"/>
    <property type="match status" value="1"/>
</dbReference>
<organism evidence="4 5">
    <name type="scientific">Psychroflexus planctonicus</name>
    <dbReference type="NCBI Taxonomy" id="1526575"/>
    <lineage>
        <taxon>Bacteria</taxon>
        <taxon>Pseudomonadati</taxon>
        <taxon>Bacteroidota</taxon>
        <taxon>Flavobacteriia</taxon>
        <taxon>Flavobacteriales</taxon>
        <taxon>Flavobacteriaceae</taxon>
        <taxon>Psychroflexus</taxon>
    </lineage>
</organism>
<dbReference type="EMBL" id="BMGM01000016">
    <property type="protein sequence ID" value="GGE45132.1"/>
    <property type="molecule type" value="Genomic_DNA"/>
</dbReference>
<evidence type="ECO:0000259" key="2">
    <source>
        <dbReference type="Pfam" id="PF07581"/>
    </source>
</evidence>
<name>A0ABQ1SLX3_9FLAO</name>
<proteinExistence type="predicted"/>
<reference evidence="5" key="1">
    <citation type="journal article" date="2019" name="Int. J. Syst. Evol. Microbiol.">
        <title>The Global Catalogue of Microorganisms (GCM) 10K type strain sequencing project: providing services to taxonomists for standard genome sequencing and annotation.</title>
        <authorList>
            <consortium name="The Broad Institute Genomics Platform"/>
            <consortium name="The Broad Institute Genome Sequencing Center for Infectious Disease"/>
            <person name="Wu L."/>
            <person name="Ma J."/>
        </authorList>
    </citation>
    <scope>NUCLEOTIDE SEQUENCE [LARGE SCALE GENOMIC DNA]</scope>
    <source>
        <strain evidence="5">CGMCC 1.12931</strain>
    </source>
</reference>
<evidence type="ECO:0000313" key="5">
    <source>
        <dbReference type="Proteomes" id="UP000599179"/>
    </source>
</evidence>
<dbReference type="Pfam" id="PF07581">
    <property type="entry name" value="Glug"/>
    <property type="match status" value="1"/>
</dbReference>
<evidence type="ECO:0000256" key="1">
    <source>
        <dbReference type="ARBA" id="ARBA00022729"/>
    </source>
</evidence>
<dbReference type="Pfam" id="PF18962">
    <property type="entry name" value="Por_Secre_tail"/>
    <property type="match status" value="1"/>
</dbReference>
<accession>A0ABQ1SLX3</accession>
<dbReference type="InterPro" id="IPR026444">
    <property type="entry name" value="Secre_tail"/>
</dbReference>
<gene>
    <name evidence="4" type="ORF">GCM10010832_26340</name>
</gene>
<keyword evidence="1" id="KW-0732">Signal</keyword>
<dbReference type="InterPro" id="IPR011493">
    <property type="entry name" value="GLUG"/>
</dbReference>
<evidence type="ECO:0008006" key="6">
    <source>
        <dbReference type="Google" id="ProtNLM"/>
    </source>
</evidence>
<keyword evidence="5" id="KW-1185">Reference proteome</keyword>
<evidence type="ECO:0000313" key="4">
    <source>
        <dbReference type="EMBL" id="GGE45132.1"/>
    </source>
</evidence>
<dbReference type="RefSeq" id="WP_188459621.1">
    <property type="nucleotide sequence ID" value="NZ_BMGM01000016.1"/>
</dbReference>
<comment type="caution">
    <text evidence="4">The sequence shown here is derived from an EMBL/GenBank/DDBJ whole genome shotgun (WGS) entry which is preliminary data.</text>
</comment>
<feature type="domain" description="Secretion system C-terminal sorting" evidence="3">
    <location>
        <begin position="1218"/>
        <end position="1287"/>
    </location>
</feature>
<dbReference type="Proteomes" id="UP000599179">
    <property type="component" value="Unassembled WGS sequence"/>
</dbReference>
<protein>
    <recommendedName>
        <fullName evidence="6">Por secretion system C-terminal sorting domain-containing protein</fullName>
    </recommendedName>
</protein>
<dbReference type="Gene3D" id="2.160.20.110">
    <property type="match status" value="2"/>
</dbReference>
<feature type="domain" description="GLUG" evidence="2">
    <location>
        <begin position="599"/>
        <end position="622"/>
    </location>
</feature>
<evidence type="ECO:0000259" key="3">
    <source>
        <dbReference type="Pfam" id="PF18962"/>
    </source>
</evidence>
<sequence>MKKITFKNLQELSLLLLICLSYLSSYGQIEINTWEDLDNVRNDLSANYILNVDLNENSVGYQTYASPSANANDGWEPIGSASSPFTGTFDGNNKTINGLVINRPTLAGVGFFGKANGASISDLTLTNVDITGSHEVGSLIGTNIPGTDTEVNNVHVTGAVTSARTGSNAADCGGLLGFVYNINVINSSTSVSVTAEGRNVGGIVGDGTTDSSFSGCFATGSVTSTGNQGHVGGFAGLYRGSGISNSFSLGNVTRGGTTGSISVGAGGFIGSFTGTSTISNCYSIGKVTSTSGGTTNIGGFIGTGASVGTTLSNCYWDTDVSNLTSAYGDGTKTGVNGRTTTQMKTQTNFSNWDFSGVWSMSSPLTYNEYPALKYTSPVSIAPTTTNEIATLANLLWIAEDVTRWNGNYTQTGDINTVFTFGWNGNASASSNYTARGWTPIGENISEVDGGTQFTGDYDGQGFTISNLYIDNTSEIGMGLFGWIKDANIHNLKLSDGNVRGRGRTGIIIGRADDSVLSRLSASGTAYGSGPDNGYSQIGGIVGYLVDSSVNESFSSVVIDSNGGSLGSLVGFCTSADGSGSSISNSYATGAVTSQNNFDYLGGLTGGLQNTSVTNSYATGEVTSTASSNVGGLVGGELGSSSVVTNSFYDTETSGLNVTAVGGTGKTTEEMQQASTFLEANWDFTSSNEIWGINQNDNNGYPFLRYQDNVSDSDHIYLGTSTGLLTNPSSWSEASVPTSLTTVRIPSKVASNNISLEVDEDLEIATLFIENEDGNLVVLPTKSIKVNDNITNNGQITFKSDASGDSHFDEFTGSISGSGTAVSEKYYPAKRAFRMVASPVDGGSIFDNWQNGGANEAGIGTHITGDNTGTEGEPNSTTGLDYTATGNPSLFSFSNANGWEAVINTNGTNLSVGAPYRLMVRGDRGIDLDSNESFGETTLISTGTLQVGNIAPTFPSATAGSNTFAFIANPYQSRIDVSEVLTANSSNADDTRLWVWDPMINTRGAFVTIDQLSGNGTTTPSSDATKFIEPGQAFFIQLTGGDSQISFTESVKDITTSLNKPAPLSNNQMSLLFELQNEESQIIDAIRLRFAADGITEVDAADIAKMGNIDENLASVNQNSLFSIQRRNFPENDEVIPLFTNNWRNQDYSFVANLSNFETTEVYLVDAYLGTETLLADGEGYHFSVDANVAESLDSQRFSLKFDAETMSMEDVDKKWFSLYPNPAVDVVQLQSNLALTDKANVAVYNMLGQQMQIKAEAISNTNLRLSLGHLASGVYIVQLTDQEGNSNTQELIKK</sequence>